<dbReference type="InterPro" id="IPR000547">
    <property type="entry name" value="Clathrin_H-chain/VPS_repeat"/>
</dbReference>
<dbReference type="FunCoup" id="A0A1Y1YQ79">
    <property type="interactions" value="1120"/>
</dbReference>
<dbReference type="PANTHER" id="PTHR12894:SF49">
    <property type="entry name" value="VAM6_VPS39-LIKE PROTEIN"/>
    <property type="match status" value="1"/>
</dbReference>
<dbReference type="AlphaFoldDB" id="A0A1Y1YQ79"/>
<dbReference type="PANTHER" id="PTHR12894">
    <property type="entry name" value="CNH DOMAIN CONTAINING"/>
    <property type="match status" value="1"/>
</dbReference>
<name>A0A1Y1YQ79_9FUNG</name>
<dbReference type="InterPro" id="IPR001180">
    <property type="entry name" value="CNH_dom"/>
</dbReference>
<accession>A0A1Y1YQ79</accession>
<protein>
    <recommendedName>
        <fullName evidence="5">CNH domain-containing protein</fullName>
    </recommendedName>
</protein>
<gene>
    <name evidence="6" type="ORF">K493DRAFT_335529</name>
</gene>
<dbReference type="PROSITE" id="PS50219">
    <property type="entry name" value="CNH"/>
    <property type="match status" value="1"/>
</dbReference>
<dbReference type="InterPro" id="IPR019453">
    <property type="entry name" value="VPS39/TGFA1_Znf"/>
</dbReference>
<dbReference type="PROSITE" id="PS50236">
    <property type="entry name" value="CHCR"/>
    <property type="match status" value="1"/>
</dbReference>
<keyword evidence="7" id="KW-1185">Reference proteome</keyword>
<sequence length="820" mass="91650">MDVLVSLSDNVVSMYDTQTLTIRPQLPKIKNAYLFAVSSSIEIEEGIPAIVTRLCVAVKKKLVVYTWQDMELVETKEFNIPDRVRKITWASSTKLCSSFTKGYAILDLPSGKVTELFANAGEGSGLGSSLSELGSMAIGAMGMILNAGKPLIVRLPNDELLVEKDNVSIFIGPDGTPTRKAGISWSAAPEELGYSFPYAIAILSKHVEIRNIGTQRLVQNIELTNPQMMTQGKVIYIASSDHVWRLIPLDFMKQIDQLVEVNEFEEALSLLDQIEKILPEEKNAQLTRIRNLYAHFLFRNGGYEQALSMFQELDADPVEVISLYPPVIAGTLSKADEQDGGSTLEGGNLKDAIEALVGFLTDWRRKVSKTLSSNGETQSIKRVGSSATLSSLSTNVESVVAKSSISLPLLAQLIDTTLLKAYLNSNDALVGPLLRVSNHCNVAESETLLLQHKKYRELVDLYRGKGLHRKSLQLLTKLGRSSGNPLSGCSSTVIYLQKLGVDDFDLVLEFSPWVLQTDPELGLSIFTEDMSEVVAQPRARVVEHLDHYAPDLCIPYLEHIIHELEDNNPEFHNTLIILYLNNVMNAENDQIVEPVTEDHNSTRQKLIKFLTESTFYKAEKILGQLTTDGFYEERAILLSRMGLHEQALNIYVHKLGDFAKAESYCKEHWTPELFVTLLRIYLKPSNPEDSPLIEPAIALLASYGSSIDVSEVLSMLPEDTKLENLNKYFEKYLRELHKNSRMNHVVSSLLRAEGVQVQEKLVHYRSRYVKITEDRMCPHCLKRIGNSVFAVFPNGVVVHYSCKEKMGKGPLRAGKPFGNM</sequence>
<dbReference type="OrthoDB" id="5325112at2759"/>
<dbReference type="GO" id="GO:0000329">
    <property type="term" value="C:fungal-type vacuole membrane"/>
    <property type="evidence" value="ECO:0007669"/>
    <property type="project" value="TreeGrafter"/>
</dbReference>
<organism evidence="6 7">
    <name type="scientific">Basidiobolus meristosporus CBS 931.73</name>
    <dbReference type="NCBI Taxonomy" id="1314790"/>
    <lineage>
        <taxon>Eukaryota</taxon>
        <taxon>Fungi</taxon>
        <taxon>Fungi incertae sedis</taxon>
        <taxon>Zoopagomycota</taxon>
        <taxon>Entomophthoromycotina</taxon>
        <taxon>Basidiobolomycetes</taxon>
        <taxon>Basidiobolales</taxon>
        <taxon>Basidiobolaceae</taxon>
        <taxon>Basidiobolus</taxon>
    </lineage>
</organism>
<dbReference type="InterPro" id="IPR055358">
    <property type="entry name" value="CHCR"/>
</dbReference>
<keyword evidence="2" id="KW-0472">Membrane</keyword>
<dbReference type="Proteomes" id="UP000193498">
    <property type="component" value="Unassembled WGS sequence"/>
</dbReference>
<dbReference type="InterPro" id="IPR032914">
    <property type="entry name" value="Vam6/VPS39/TRAP1"/>
</dbReference>
<evidence type="ECO:0000313" key="6">
    <source>
        <dbReference type="EMBL" id="ORX99906.1"/>
    </source>
</evidence>
<proteinExistence type="inferred from homology"/>
<comment type="subcellular location">
    <subcellularLocation>
        <location evidence="1">Endomembrane system</location>
        <topology evidence="1">Peripheral membrane protein</topology>
    </subcellularLocation>
</comment>
<dbReference type="GO" id="GO:0006914">
    <property type="term" value="P:autophagy"/>
    <property type="evidence" value="ECO:0007669"/>
    <property type="project" value="TreeGrafter"/>
</dbReference>
<evidence type="ECO:0000256" key="3">
    <source>
        <dbReference type="ARBA" id="ARBA00038201"/>
    </source>
</evidence>
<dbReference type="Pfam" id="PF00780">
    <property type="entry name" value="CNH"/>
    <property type="match status" value="1"/>
</dbReference>
<dbReference type="Pfam" id="PF10366">
    <property type="entry name" value="Vps39_1"/>
    <property type="match status" value="1"/>
</dbReference>
<evidence type="ECO:0000259" key="5">
    <source>
        <dbReference type="PROSITE" id="PS50219"/>
    </source>
</evidence>
<dbReference type="InterPro" id="IPR016024">
    <property type="entry name" value="ARM-type_fold"/>
</dbReference>
<comment type="similarity">
    <text evidence="3">Belongs to the VAM6/VPS39 family.</text>
</comment>
<dbReference type="Pfam" id="PF10367">
    <property type="entry name" value="zf-Vps39_C"/>
    <property type="match status" value="1"/>
</dbReference>
<feature type="domain" description="CNH" evidence="5">
    <location>
        <begin position="1"/>
        <end position="236"/>
    </location>
</feature>
<dbReference type="InterPro" id="IPR019452">
    <property type="entry name" value="VPS39/TGF_beta_rcpt-assoc_1"/>
</dbReference>
<evidence type="ECO:0000256" key="1">
    <source>
        <dbReference type="ARBA" id="ARBA00004184"/>
    </source>
</evidence>
<evidence type="ECO:0000256" key="2">
    <source>
        <dbReference type="ARBA" id="ARBA00023136"/>
    </source>
</evidence>
<dbReference type="STRING" id="1314790.A0A1Y1YQ79"/>
<dbReference type="GO" id="GO:0012505">
    <property type="term" value="C:endomembrane system"/>
    <property type="evidence" value="ECO:0007669"/>
    <property type="project" value="UniProtKB-SubCell"/>
</dbReference>
<reference evidence="6 7" key="1">
    <citation type="submission" date="2016-07" db="EMBL/GenBank/DDBJ databases">
        <title>Pervasive Adenine N6-methylation of Active Genes in Fungi.</title>
        <authorList>
            <consortium name="DOE Joint Genome Institute"/>
            <person name="Mondo S.J."/>
            <person name="Dannebaum R.O."/>
            <person name="Kuo R.C."/>
            <person name="Labutti K."/>
            <person name="Haridas S."/>
            <person name="Kuo A."/>
            <person name="Salamov A."/>
            <person name="Ahrendt S.R."/>
            <person name="Lipzen A."/>
            <person name="Sullivan W."/>
            <person name="Andreopoulos W.B."/>
            <person name="Clum A."/>
            <person name="Lindquist E."/>
            <person name="Daum C."/>
            <person name="Ramamoorthy G.K."/>
            <person name="Gryganskyi A."/>
            <person name="Culley D."/>
            <person name="Magnuson J.K."/>
            <person name="James T.Y."/>
            <person name="O'Malley M.A."/>
            <person name="Stajich J.E."/>
            <person name="Spatafora J.W."/>
            <person name="Visel A."/>
            <person name="Grigoriev I.V."/>
        </authorList>
    </citation>
    <scope>NUCLEOTIDE SEQUENCE [LARGE SCALE GENOMIC DNA]</scope>
    <source>
        <strain evidence="6 7">CBS 931.73</strain>
    </source>
</reference>
<evidence type="ECO:0000313" key="7">
    <source>
        <dbReference type="Proteomes" id="UP000193498"/>
    </source>
</evidence>
<comment type="caution">
    <text evidence="6">The sequence shown here is derived from an EMBL/GenBank/DDBJ whole genome shotgun (WGS) entry which is preliminary data.</text>
</comment>
<feature type="repeat" description="CHCR" evidence="4">
    <location>
        <begin position="526"/>
        <end position="690"/>
    </location>
</feature>
<dbReference type="InParanoid" id="A0A1Y1YQ79"/>
<evidence type="ECO:0000256" key="4">
    <source>
        <dbReference type="PROSITE-ProRule" id="PRU01006"/>
    </source>
</evidence>
<dbReference type="Pfam" id="PF00637">
    <property type="entry name" value="Clathrin"/>
    <property type="match status" value="1"/>
</dbReference>
<dbReference type="GO" id="GO:0034058">
    <property type="term" value="P:endosomal vesicle fusion"/>
    <property type="evidence" value="ECO:0007669"/>
    <property type="project" value="TreeGrafter"/>
</dbReference>
<dbReference type="GO" id="GO:0006886">
    <property type="term" value="P:intracellular protein transport"/>
    <property type="evidence" value="ECO:0007669"/>
    <property type="project" value="UniProtKB-UniRule"/>
</dbReference>
<dbReference type="SUPFAM" id="SSF48371">
    <property type="entry name" value="ARM repeat"/>
    <property type="match status" value="1"/>
</dbReference>
<dbReference type="EMBL" id="MCFE01000090">
    <property type="protein sequence ID" value="ORX99906.1"/>
    <property type="molecule type" value="Genomic_DNA"/>
</dbReference>